<keyword evidence="2 5" id="KW-0032">Aminotransferase</keyword>
<dbReference type="Gene3D" id="3.40.640.10">
    <property type="entry name" value="Type I PLP-dependent aspartate aminotransferase-like (Major domain)"/>
    <property type="match status" value="1"/>
</dbReference>
<dbReference type="InterPro" id="IPR050881">
    <property type="entry name" value="LL-DAP_aminotransferase"/>
</dbReference>
<dbReference type="CDD" id="cd00609">
    <property type="entry name" value="AAT_like"/>
    <property type="match status" value="1"/>
</dbReference>
<dbReference type="GO" id="GO:0008483">
    <property type="term" value="F:transaminase activity"/>
    <property type="evidence" value="ECO:0007669"/>
    <property type="project" value="UniProtKB-KW"/>
</dbReference>
<keyword evidence="3 5" id="KW-0808">Transferase</keyword>
<proteinExistence type="predicted"/>
<dbReference type="NCBIfam" id="TIGR03539">
    <property type="entry name" value="DapC_actino"/>
    <property type="match status" value="1"/>
</dbReference>
<dbReference type="InterPro" id="IPR015421">
    <property type="entry name" value="PyrdxlP-dep_Trfase_major"/>
</dbReference>
<dbReference type="Proteomes" id="UP000238164">
    <property type="component" value="Chromosome 1"/>
</dbReference>
<evidence type="ECO:0000256" key="3">
    <source>
        <dbReference type="ARBA" id="ARBA00022679"/>
    </source>
</evidence>
<dbReference type="GO" id="GO:0030170">
    <property type="term" value="F:pyridoxal phosphate binding"/>
    <property type="evidence" value="ECO:0007669"/>
    <property type="project" value="InterPro"/>
</dbReference>
<feature type="domain" description="Aminotransferase class I/classII large" evidence="4">
    <location>
        <begin position="30"/>
        <end position="363"/>
    </location>
</feature>
<name>A0A2N9JHL6_9ACTN</name>
<sequence length="365" mass="39895">MSVHDRSLPDFPWNTLAGAKQRAHQHPDGIVDLSVGTPVDPTPELGQRALIEAANAPGYPTVWGTPELRAAIRGYLTKRWGGVELTDDSVLPVIGTKEFVAQLPFLLGLGEDDLVVIPEIAYPTYEVGARLVETWVYPCDDPNRIVAENPALVWINSPANPHGSIMSPEQLADWVRYCRERGSVLAADECYGEFGWTAEPVSILHPSVNGGSLEGLLALHALSKRSNAAGYRAGFVAGDPDLVSDLREVRKHAGGMVPAPVQAAMTALLGDQQHVIEQRERYLRRREALRPALEAAGFRIEHSEGSLYLWCTRDEPCRDSVDWLAEHGILVAPGDFYGAFSDQHVRVALTATDERIAAAVARLTF</sequence>
<evidence type="ECO:0000256" key="2">
    <source>
        <dbReference type="ARBA" id="ARBA00022576"/>
    </source>
</evidence>
<dbReference type="PANTHER" id="PTHR42832:SF3">
    <property type="entry name" value="L-GLUTAMINE--4-(METHYLSULFANYL)-2-OXOBUTANOATE AMINOTRANSFERASE"/>
    <property type="match status" value="1"/>
</dbReference>
<dbReference type="RefSeq" id="WP_105186275.1">
    <property type="nucleotide sequence ID" value="NZ_BAAAGO010000031.1"/>
</dbReference>
<dbReference type="OrthoDB" id="9813612at2"/>
<dbReference type="EMBL" id="LT985188">
    <property type="protein sequence ID" value="SPD87574.1"/>
    <property type="molecule type" value="Genomic_DNA"/>
</dbReference>
<comment type="cofactor">
    <cofactor evidence="1">
        <name>pyridoxal 5'-phosphate</name>
        <dbReference type="ChEBI" id="CHEBI:597326"/>
    </cofactor>
</comment>
<dbReference type="PANTHER" id="PTHR42832">
    <property type="entry name" value="AMINO ACID AMINOTRANSFERASE"/>
    <property type="match status" value="1"/>
</dbReference>
<gene>
    <name evidence="5" type="ORF">MPLG2_2544</name>
</gene>
<accession>A0A2N9JHL6</accession>
<dbReference type="InterPro" id="IPR015422">
    <property type="entry name" value="PyrdxlP-dep_Trfase_small"/>
</dbReference>
<dbReference type="Pfam" id="PF00155">
    <property type="entry name" value="Aminotran_1_2"/>
    <property type="match status" value="1"/>
</dbReference>
<dbReference type="InterPro" id="IPR019880">
    <property type="entry name" value="OxyQ"/>
</dbReference>
<dbReference type="SUPFAM" id="SSF53383">
    <property type="entry name" value="PLP-dependent transferases"/>
    <property type="match status" value="1"/>
</dbReference>
<organism evidence="5 6">
    <name type="scientific">Micropruina glycogenica</name>
    <dbReference type="NCBI Taxonomy" id="75385"/>
    <lineage>
        <taxon>Bacteria</taxon>
        <taxon>Bacillati</taxon>
        <taxon>Actinomycetota</taxon>
        <taxon>Actinomycetes</taxon>
        <taxon>Propionibacteriales</taxon>
        <taxon>Nocardioidaceae</taxon>
        <taxon>Micropruina</taxon>
    </lineage>
</organism>
<keyword evidence="6" id="KW-1185">Reference proteome</keyword>
<dbReference type="KEGG" id="mgg:MPLG2_2544"/>
<dbReference type="Gene3D" id="3.90.1150.10">
    <property type="entry name" value="Aspartate Aminotransferase, domain 1"/>
    <property type="match status" value="1"/>
</dbReference>
<protein>
    <submittedName>
        <fullName evidence="5">Aminotransferase</fullName>
        <ecNumber evidence="5">2.6.1.-</ecNumber>
    </submittedName>
</protein>
<evidence type="ECO:0000256" key="1">
    <source>
        <dbReference type="ARBA" id="ARBA00001933"/>
    </source>
</evidence>
<dbReference type="EC" id="2.6.1.-" evidence="5"/>
<evidence type="ECO:0000313" key="5">
    <source>
        <dbReference type="EMBL" id="SPD87574.1"/>
    </source>
</evidence>
<evidence type="ECO:0000259" key="4">
    <source>
        <dbReference type="Pfam" id="PF00155"/>
    </source>
</evidence>
<dbReference type="AlphaFoldDB" id="A0A2N9JHL6"/>
<dbReference type="InterPro" id="IPR015424">
    <property type="entry name" value="PyrdxlP-dep_Trfase"/>
</dbReference>
<evidence type="ECO:0000313" key="6">
    <source>
        <dbReference type="Proteomes" id="UP000238164"/>
    </source>
</evidence>
<dbReference type="InterPro" id="IPR004839">
    <property type="entry name" value="Aminotransferase_I/II_large"/>
</dbReference>
<reference evidence="5 6" key="1">
    <citation type="submission" date="2018-02" db="EMBL/GenBank/DDBJ databases">
        <authorList>
            <person name="Cohen D.B."/>
            <person name="Kent A.D."/>
        </authorList>
    </citation>
    <scope>NUCLEOTIDE SEQUENCE [LARGE SCALE GENOMIC DNA]</scope>
    <source>
        <strain evidence="5">1</strain>
    </source>
</reference>